<protein>
    <recommendedName>
        <fullName evidence="1">DUF4032 domain-containing protein</fullName>
    </recommendedName>
</protein>
<evidence type="ECO:0000259" key="1">
    <source>
        <dbReference type="Pfam" id="PF13224"/>
    </source>
</evidence>
<proteinExistence type="predicted"/>
<dbReference type="KEGG" id="mgi:Mflv_3855"/>
<sequence length="419" mass="46338">MAAPELRLRAPRPGLIALPWDRPLADWAAPDVALRDIAVGPSRHLVRFVESDGELWALKELPPRIAGREYGVLSRLEEMGLNSVRAAGVVFQPDFDTAILLTRFLVGSWQYRRLFMRLPPDAPKHRARLFDAMATLLVELHRHGVFWGDCSLANTLFSRDGQVLQAFLVDAETSEVHPGLSDGQRAHDIDITVENVGAGLLDMAAKLERPDLQPGFIAEAVGIRDRYEQLWNLLDAKPTFGFADRYRVESTIRKLNELGFAVDEVSLQPVSSGAEDLRLHVAVGDRNFHATQLRRLTGLDVGEGQARILLGDLHAYQGQLCREAGHDVDERTAAQLWVMEVATPTMHRAHRAVGGAGTPIQAYCDLLEVRWLLSERAGQDVGTERALQALARNVVPSESAAQLAVVEVPTEPFSVLDDE</sequence>
<dbReference type="InterPro" id="IPR025111">
    <property type="entry name" value="DUF4032"/>
</dbReference>
<dbReference type="HOGENOM" id="CLU_035793_0_0_11"/>
<reference evidence="2" key="1">
    <citation type="submission" date="2007-04" db="EMBL/GenBank/DDBJ databases">
        <authorList>
            <consortium name="US DOE Joint Genome Institute"/>
            <person name="Copeland A."/>
            <person name="Lucas S."/>
            <person name="Lapidus A."/>
            <person name="Barry K."/>
            <person name="Detter J.C."/>
            <person name="Glavina del Rio T."/>
            <person name="Hammon N."/>
            <person name="Israni S."/>
            <person name="Dalin E."/>
            <person name="Tice H."/>
            <person name="Pitluck S."/>
            <person name="Chain P."/>
            <person name="Malfatti S."/>
            <person name="Shin M."/>
            <person name="Vergez L."/>
            <person name="Schmutz J."/>
            <person name="Larimer F."/>
            <person name="Land M."/>
            <person name="Hauser L."/>
            <person name="Kyrpides N."/>
            <person name="Mikhailova N."/>
            <person name="Miller C."/>
            <person name="Richardson P."/>
        </authorList>
    </citation>
    <scope>NUCLEOTIDE SEQUENCE</scope>
    <source>
        <strain evidence="2">PYR-GCK</strain>
    </source>
</reference>
<dbReference type="AlphaFoldDB" id="A4TCY6"/>
<dbReference type="Pfam" id="PF13224">
    <property type="entry name" value="DUF4032"/>
    <property type="match status" value="1"/>
</dbReference>
<dbReference type="eggNOG" id="COG0515">
    <property type="taxonomic scope" value="Bacteria"/>
</dbReference>
<reference evidence="2" key="2">
    <citation type="journal article" date="2013" name="PLoS ONE">
        <title>A Gene Expression Study of the Activities of Aromatic Ring-Cleavage Dioxygenases in Mycobacterium gilvum PYR-GCK to Changes in Salinity and pH during Pyrene Degradation.</title>
        <authorList>
            <person name="Badejo A.C."/>
            <person name="Badejo A.O."/>
            <person name="Shin K.H."/>
            <person name="Chai Y.G."/>
        </authorList>
    </citation>
    <scope>NUCLEOTIDE SEQUENCE [LARGE SCALE GENOMIC DNA]</scope>
    <source>
        <strain evidence="2">PYR-GCK</strain>
    </source>
</reference>
<dbReference type="STRING" id="350054.Mflv_3855"/>
<dbReference type="InterPro" id="IPR011009">
    <property type="entry name" value="Kinase-like_dom_sf"/>
</dbReference>
<feature type="domain" description="DUF4032" evidence="1">
    <location>
        <begin position="229"/>
        <end position="394"/>
    </location>
</feature>
<dbReference type="SUPFAM" id="SSF56112">
    <property type="entry name" value="Protein kinase-like (PK-like)"/>
    <property type="match status" value="1"/>
</dbReference>
<dbReference type="Pfam" id="PF06293">
    <property type="entry name" value="Kdo"/>
    <property type="match status" value="1"/>
</dbReference>
<accession>A4TCY6</accession>
<name>A4TCY6_MYCGI</name>
<dbReference type="EMBL" id="CP000656">
    <property type="protein sequence ID" value="ABP46327.1"/>
    <property type="molecule type" value="Genomic_DNA"/>
</dbReference>
<organism evidence="2">
    <name type="scientific">Mycolicibacterium gilvum (strain PYR-GCK)</name>
    <name type="common">Mycobacterium gilvum (strain PYR-GCK)</name>
    <dbReference type="NCBI Taxonomy" id="350054"/>
    <lineage>
        <taxon>Bacteria</taxon>
        <taxon>Bacillati</taxon>
        <taxon>Actinomycetota</taxon>
        <taxon>Actinomycetes</taxon>
        <taxon>Mycobacteriales</taxon>
        <taxon>Mycobacteriaceae</taxon>
        <taxon>Mycolicibacterium</taxon>
    </lineage>
</organism>
<evidence type="ECO:0000313" key="2">
    <source>
        <dbReference type="EMBL" id="ABP46327.1"/>
    </source>
</evidence>
<dbReference type="OrthoDB" id="1550523at2"/>
<gene>
    <name evidence="2" type="ordered locus">Mflv_3855</name>
</gene>